<dbReference type="EMBL" id="MU825896">
    <property type="protein sequence ID" value="KAJ7383582.1"/>
    <property type="molecule type" value="Genomic_DNA"/>
</dbReference>
<dbReference type="AlphaFoldDB" id="A0A9W9ZL12"/>
<evidence type="ECO:0000313" key="3">
    <source>
        <dbReference type="Proteomes" id="UP001163046"/>
    </source>
</evidence>
<accession>A0A9W9ZL12</accession>
<evidence type="ECO:0000256" key="1">
    <source>
        <dbReference type="SAM" id="SignalP"/>
    </source>
</evidence>
<gene>
    <name evidence="2" type="ORF">OS493_026766</name>
</gene>
<keyword evidence="3" id="KW-1185">Reference proteome</keyword>
<feature type="chain" id="PRO_5040997013" description="Secreted protein" evidence="1">
    <location>
        <begin position="17"/>
        <end position="114"/>
    </location>
</feature>
<organism evidence="2 3">
    <name type="scientific">Desmophyllum pertusum</name>
    <dbReference type="NCBI Taxonomy" id="174260"/>
    <lineage>
        <taxon>Eukaryota</taxon>
        <taxon>Metazoa</taxon>
        <taxon>Cnidaria</taxon>
        <taxon>Anthozoa</taxon>
        <taxon>Hexacorallia</taxon>
        <taxon>Scleractinia</taxon>
        <taxon>Caryophylliina</taxon>
        <taxon>Caryophylliidae</taxon>
        <taxon>Desmophyllum</taxon>
    </lineage>
</organism>
<evidence type="ECO:0008006" key="4">
    <source>
        <dbReference type="Google" id="ProtNLM"/>
    </source>
</evidence>
<proteinExistence type="predicted"/>
<sequence length="114" mass="13233">MFQIWPFLLAMKFVFADLCQFLVLDVKDGLCQCYDPCDRHKMTNKLLSETNIKGKPYSKELLTSNGQKVHQRCKDRSVLYEGNETAHCAAENPGVKNVQIQSNKRYAEYRNKQI</sequence>
<keyword evidence="1" id="KW-0732">Signal</keyword>
<evidence type="ECO:0000313" key="2">
    <source>
        <dbReference type="EMBL" id="KAJ7383582.1"/>
    </source>
</evidence>
<name>A0A9W9ZL12_9CNID</name>
<protein>
    <recommendedName>
        <fullName evidence="4">Secreted protein</fullName>
    </recommendedName>
</protein>
<dbReference type="Proteomes" id="UP001163046">
    <property type="component" value="Unassembled WGS sequence"/>
</dbReference>
<reference evidence="2" key="1">
    <citation type="submission" date="2023-01" db="EMBL/GenBank/DDBJ databases">
        <title>Genome assembly of the deep-sea coral Lophelia pertusa.</title>
        <authorList>
            <person name="Herrera S."/>
            <person name="Cordes E."/>
        </authorList>
    </citation>
    <scope>NUCLEOTIDE SEQUENCE</scope>
    <source>
        <strain evidence="2">USNM1676648</strain>
        <tissue evidence="2">Polyp</tissue>
    </source>
</reference>
<feature type="signal peptide" evidence="1">
    <location>
        <begin position="1"/>
        <end position="16"/>
    </location>
</feature>
<comment type="caution">
    <text evidence="2">The sequence shown here is derived from an EMBL/GenBank/DDBJ whole genome shotgun (WGS) entry which is preliminary data.</text>
</comment>